<accession>A0A7X1ZCG1</accession>
<dbReference type="InterPro" id="IPR024455">
    <property type="entry name" value="Phage_capsid"/>
</dbReference>
<dbReference type="Gene3D" id="3.30.2400.10">
    <property type="entry name" value="Major capsid protein gp5"/>
    <property type="match status" value="1"/>
</dbReference>
<dbReference type="InterPro" id="IPR054612">
    <property type="entry name" value="Phage_capsid-like_C"/>
</dbReference>
<evidence type="ECO:0000259" key="2">
    <source>
        <dbReference type="Pfam" id="PF05065"/>
    </source>
</evidence>
<dbReference type="EMBL" id="WITJ01000022">
    <property type="protein sequence ID" value="MQW40545.1"/>
    <property type="molecule type" value="Genomic_DNA"/>
</dbReference>
<name>A0A7X1ZCG1_9LACT</name>
<dbReference type="Proteomes" id="UP000439550">
    <property type="component" value="Unassembled WGS sequence"/>
</dbReference>
<comment type="caution">
    <text evidence="3">The sequence shown here is derived from an EMBL/GenBank/DDBJ whole genome shotgun (WGS) entry which is preliminary data.</text>
</comment>
<dbReference type="Pfam" id="PF05065">
    <property type="entry name" value="Phage_capsid"/>
    <property type="match status" value="1"/>
</dbReference>
<dbReference type="OrthoDB" id="2043141at2"/>
<comment type="subcellular location">
    <subcellularLocation>
        <location evidence="1">Virion</location>
    </subcellularLocation>
</comment>
<dbReference type="NCBIfam" id="TIGR01554">
    <property type="entry name" value="major_cap_HK97"/>
    <property type="match status" value="1"/>
</dbReference>
<keyword evidence="4" id="KW-1185">Reference proteome</keyword>
<organism evidence="3 4">
    <name type="scientific">Lactococcus hircilactis</name>
    <dbReference type="NCBI Taxonomy" id="1494462"/>
    <lineage>
        <taxon>Bacteria</taxon>
        <taxon>Bacillati</taxon>
        <taxon>Bacillota</taxon>
        <taxon>Bacilli</taxon>
        <taxon>Lactobacillales</taxon>
        <taxon>Streptococcaceae</taxon>
        <taxon>Lactococcus</taxon>
    </lineage>
</organism>
<proteinExistence type="predicted"/>
<feature type="domain" description="Phage capsid-like C-terminal" evidence="2">
    <location>
        <begin position="89"/>
        <end position="239"/>
    </location>
</feature>
<evidence type="ECO:0000313" key="3">
    <source>
        <dbReference type="EMBL" id="MQW40545.1"/>
    </source>
</evidence>
<dbReference type="RefSeq" id="WP_153497172.1">
    <property type="nucleotide sequence ID" value="NZ_CBCRWP010000030.1"/>
</dbReference>
<evidence type="ECO:0000256" key="1">
    <source>
        <dbReference type="ARBA" id="ARBA00004328"/>
    </source>
</evidence>
<evidence type="ECO:0000313" key="4">
    <source>
        <dbReference type="Proteomes" id="UP000439550"/>
    </source>
</evidence>
<dbReference type="AlphaFoldDB" id="A0A7X1ZCG1"/>
<gene>
    <name evidence="3" type="ORF">GHI93_11500</name>
</gene>
<sequence>MDYAKLPNYSAAVEKYTNAVAEGADEKEQQKLFAKSMEVMGSEIIEKLSEATDEKISSLMATKTSRVMSAEEVKFFNDITSGIGNVEKTLPLEIINQVFDELTYSHPLLDVINFQDMGLRTKAITSDGVYNGGTAVWGTFTGDIQGKLNQNFGEYDFSQNKLTAYAVIPKDALDYSYDWLKTFIVLQISEAIAVALETALVSGDGNNKPVGLIKDATVVNGTTTYGDKTVSADLSKLSTLDGSKEVSQQAAKILAPVMKKLSISAKGVPLNIAGQAKILVNPQDYYDFTAMFLYLNANGAWVDILPFNIAVIQSMAVPAGKGIVFVANRYNAYRGKMTMAEFDQTFALEDLQLYTTKSFYWGKPKDNNVSALVTIAAVPAG</sequence>
<dbReference type="SUPFAM" id="SSF56563">
    <property type="entry name" value="Major capsid protein gp5"/>
    <property type="match status" value="1"/>
</dbReference>
<protein>
    <submittedName>
        <fullName evidence="3">Phage major capsid protein</fullName>
    </submittedName>
</protein>
<reference evidence="3 4" key="1">
    <citation type="submission" date="2019-10" db="EMBL/GenBank/DDBJ databases">
        <authorList>
            <person name="Dong K."/>
        </authorList>
    </citation>
    <scope>NUCLEOTIDE SEQUENCE [LARGE SCALE GENOMIC DNA]</scope>
    <source>
        <strain evidence="3 4">DSM 28960</strain>
    </source>
</reference>